<dbReference type="Proteomes" id="UP001157133">
    <property type="component" value="Unassembled WGS sequence"/>
</dbReference>
<gene>
    <name evidence="3" type="ORF">theurythT_21830</name>
</gene>
<protein>
    <submittedName>
        <fullName evidence="3">Uncharacterized protein</fullName>
    </submittedName>
</protein>
<organism evidence="3 4">
    <name type="scientific">Thalassotalea eurytherma</name>
    <dbReference type="NCBI Taxonomy" id="1144278"/>
    <lineage>
        <taxon>Bacteria</taxon>
        <taxon>Pseudomonadati</taxon>
        <taxon>Pseudomonadota</taxon>
        <taxon>Gammaproteobacteria</taxon>
        <taxon>Alteromonadales</taxon>
        <taxon>Colwelliaceae</taxon>
        <taxon>Thalassotalea</taxon>
    </lineage>
</organism>
<evidence type="ECO:0000256" key="2">
    <source>
        <dbReference type="SAM" id="Phobius"/>
    </source>
</evidence>
<feature type="region of interest" description="Disordered" evidence="1">
    <location>
        <begin position="1"/>
        <end position="24"/>
    </location>
</feature>
<feature type="transmembrane region" description="Helical" evidence="2">
    <location>
        <begin position="67"/>
        <end position="87"/>
    </location>
</feature>
<sequence length="206" mass="23579">MKHSDHEVNNPLLECRHDSDDYSQARQQTAEQLDGMRSEMNTLEVPHWDKGKVLGQAKSNATREFSFLPWLSMSFSIVAICMVVLNVNIQSSEQGITIALGDNNKAISPVAVEAIVEERLKQYQSDNELKLAQFVMQMQEQQNQSNLKLATYLLDSARTERQQDISDVFLHFNDQLAEQQSRQNIQLQQLEQAVKFQKASLINTRL</sequence>
<evidence type="ECO:0000313" key="3">
    <source>
        <dbReference type="EMBL" id="GLX82731.1"/>
    </source>
</evidence>
<keyword evidence="2" id="KW-1133">Transmembrane helix</keyword>
<proteinExistence type="predicted"/>
<keyword evidence="2" id="KW-0472">Membrane</keyword>
<evidence type="ECO:0000256" key="1">
    <source>
        <dbReference type="SAM" id="MobiDB-lite"/>
    </source>
</evidence>
<dbReference type="RefSeq" id="WP_284208103.1">
    <property type="nucleotide sequence ID" value="NZ_BSSU01000010.1"/>
</dbReference>
<name>A0ABQ6H8F2_9GAMM</name>
<feature type="compositionally biased region" description="Basic and acidic residues" evidence="1">
    <location>
        <begin position="1"/>
        <end position="20"/>
    </location>
</feature>
<reference evidence="3 4" key="1">
    <citation type="submission" date="2023-03" db="EMBL/GenBank/DDBJ databases">
        <title>Draft genome sequence of Thalassotalea eurytherma JCM 18482T.</title>
        <authorList>
            <person name="Sawabe T."/>
        </authorList>
    </citation>
    <scope>NUCLEOTIDE SEQUENCE [LARGE SCALE GENOMIC DNA]</scope>
    <source>
        <strain evidence="3 4">JCM 18482</strain>
    </source>
</reference>
<evidence type="ECO:0000313" key="4">
    <source>
        <dbReference type="Proteomes" id="UP001157133"/>
    </source>
</evidence>
<keyword evidence="2" id="KW-0812">Transmembrane</keyword>
<comment type="caution">
    <text evidence="3">The sequence shown here is derived from an EMBL/GenBank/DDBJ whole genome shotgun (WGS) entry which is preliminary data.</text>
</comment>
<keyword evidence="4" id="KW-1185">Reference proteome</keyword>
<accession>A0ABQ6H8F2</accession>
<dbReference type="EMBL" id="BSSU01000010">
    <property type="protein sequence ID" value="GLX82731.1"/>
    <property type="molecule type" value="Genomic_DNA"/>
</dbReference>